<dbReference type="OrthoDB" id="337660at2759"/>
<name>A0A8S9XUR2_APOLU</name>
<organism evidence="1 2">
    <name type="scientific">Apolygus lucorum</name>
    <name type="common">Small green plant bug</name>
    <name type="synonym">Lygocoris lucorum</name>
    <dbReference type="NCBI Taxonomy" id="248454"/>
    <lineage>
        <taxon>Eukaryota</taxon>
        <taxon>Metazoa</taxon>
        <taxon>Ecdysozoa</taxon>
        <taxon>Arthropoda</taxon>
        <taxon>Hexapoda</taxon>
        <taxon>Insecta</taxon>
        <taxon>Pterygota</taxon>
        <taxon>Neoptera</taxon>
        <taxon>Paraneoptera</taxon>
        <taxon>Hemiptera</taxon>
        <taxon>Heteroptera</taxon>
        <taxon>Panheteroptera</taxon>
        <taxon>Cimicomorpha</taxon>
        <taxon>Miridae</taxon>
        <taxon>Mirini</taxon>
        <taxon>Apolygus</taxon>
    </lineage>
</organism>
<dbReference type="Gene3D" id="3.30.420.40">
    <property type="match status" value="1"/>
</dbReference>
<dbReference type="InterPro" id="IPR043129">
    <property type="entry name" value="ATPase_NBD"/>
</dbReference>
<proteinExistence type="predicted"/>
<dbReference type="AlphaFoldDB" id="A0A8S9XUR2"/>
<evidence type="ECO:0000313" key="1">
    <source>
        <dbReference type="EMBL" id="KAF6212667.1"/>
    </source>
</evidence>
<dbReference type="EMBL" id="WIXP02000004">
    <property type="protein sequence ID" value="KAF6212667.1"/>
    <property type="molecule type" value="Genomic_DNA"/>
</dbReference>
<evidence type="ECO:0000313" key="2">
    <source>
        <dbReference type="Proteomes" id="UP000466442"/>
    </source>
</evidence>
<accession>A0A8S9XUR2</accession>
<reference evidence="1" key="1">
    <citation type="journal article" date="2021" name="Mol. Ecol. Resour.">
        <title>Apolygus lucorum genome provides insights into omnivorousness and mesophyll feeding.</title>
        <authorList>
            <person name="Liu Y."/>
            <person name="Liu H."/>
            <person name="Wang H."/>
            <person name="Huang T."/>
            <person name="Liu B."/>
            <person name="Yang B."/>
            <person name="Yin L."/>
            <person name="Li B."/>
            <person name="Zhang Y."/>
            <person name="Zhang S."/>
            <person name="Jiang F."/>
            <person name="Zhang X."/>
            <person name="Ren Y."/>
            <person name="Wang B."/>
            <person name="Wang S."/>
            <person name="Lu Y."/>
            <person name="Wu K."/>
            <person name="Fan W."/>
            <person name="Wang G."/>
        </authorList>
    </citation>
    <scope>NUCLEOTIDE SEQUENCE</scope>
    <source>
        <strain evidence="1">12Hb</strain>
    </source>
</reference>
<keyword evidence="2" id="KW-1185">Reference proteome</keyword>
<dbReference type="SUPFAM" id="SSF53067">
    <property type="entry name" value="Actin-like ATPase domain"/>
    <property type="match status" value="1"/>
</dbReference>
<gene>
    <name evidence="1" type="ORF">GE061_013193</name>
</gene>
<dbReference type="Proteomes" id="UP000466442">
    <property type="component" value="Unassembled WGS sequence"/>
</dbReference>
<comment type="caution">
    <text evidence="1">The sequence shown here is derived from an EMBL/GenBank/DDBJ whole genome shotgun (WGS) entry which is preliminary data.</text>
</comment>
<protein>
    <submittedName>
        <fullName evidence="1">Uncharacterized protein</fullName>
    </submittedName>
</protein>
<sequence length="81" mass="9338">MRSHSFLNLKLSCLVSRLLDIGARYTKFGFIGEFSPRCIIPTEIYCTRTEKIRKIFDYENDQDLYALLVASYTNCISGTCL</sequence>